<keyword evidence="3" id="KW-1185">Reference proteome</keyword>
<evidence type="ECO:0000313" key="2">
    <source>
        <dbReference type="EMBL" id="MFD0791460.1"/>
    </source>
</evidence>
<dbReference type="EMBL" id="JBHTII010000002">
    <property type="protein sequence ID" value="MFD0791460.1"/>
    <property type="molecule type" value="Genomic_DNA"/>
</dbReference>
<dbReference type="RefSeq" id="WP_204979220.1">
    <property type="nucleotide sequence ID" value="NZ_JBHTII010000002.1"/>
</dbReference>
<name>A0ABW3AL32_9MICO</name>
<feature type="compositionally biased region" description="Polar residues" evidence="1">
    <location>
        <begin position="299"/>
        <end position="308"/>
    </location>
</feature>
<evidence type="ECO:0000256" key="1">
    <source>
        <dbReference type="SAM" id="MobiDB-lite"/>
    </source>
</evidence>
<protein>
    <recommendedName>
        <fullName evidence="4">Serine/threonine protein kinase</fullName>
    </recommendedName>
</protein>
<reference evidence="3" key="1">
    <citation type="journal article" date="2019" name="Int. J. Syst. Evol. Microbiol.">
        <title>The Global Catalogue of Microorganisms (GCM) 10K type strain sequencing project: providing services to taxonomists for standard genome sequencing and annotation.</title>
        <authorList>
            <consortium name="The Broad Institute Genomics Platform"/>
            <consortium name="The Broad Institute Genome Sequencing Center for Infectious Disease"/>
            <person name="Wu L."/>
            <person name="Ma J."/>
        </authorList>
    </citation>
    <scope>NUCLEOTIDE SEQUENCE [LARGE SCALE GENOMIC DNA]</scope>
    <source>
        <strain evidence="3">CCUG 54523</strain>
    </source>
</reference>
<evidence type="ECO:0000313" key="3">
    <source>
        <dbReference type="Proteomes" id="UP001597055"/>
    </source>
</evidence>
<sequence length="444" mass="46375">MPRPDESLTSPYRAVRPITAPTDGPWPGMLVCLPSGDRGVLVDAELLGAEWGGWDVAPDGHILGAIDVVRRAGGHDALLPVCPEHLESYLARRGAHAPLSPGEAVTIGVSLLRGCTEAREGHHDRGSWWLTEAGRPVFAPDRAGAGFRETTLAVMDLLTQAAASHPAAWDAAAAAVSAARRSAAELDRAELGLFQIATPVPLDLRPLASRAHDLAPRISRDLPEDDELPRGLWGSLARHADADVADLVSRATTSVWRRLRIEPTRAGRRAPLVVGAAVAAVIIGGGLLWPAGDDATAEGSATNTSPTPTAVGETREARESAGAEAPEPEESTGPMPTPQPEDAAAAHAESDLGVVAGDLLARLDACGEDAACRAALTLEGAAAEVVPSSIPPARRSAVLLDDYGGVAALRLDDTSGEMPSQFIVIARQNGEWLLRDVRDATQQP</sequence>
<organism evidence="2 3">
    <name type="scientific">Microbacterium insulae</name>
    <dbReference type="NCBI Taxonomy" id="483014"/>
    <lineage>
        <taxon>Bacteria</taxon>
        <taxon>Bacillati</taxon>
        <taxon>Actinomycetota</taxon>
        <taxon>Actinomycetes</taxon>
        <taxon>Micrococcales</taxon>
        <taxon>Microbacteriaceae</taxon>
        <taxon>Microbacterium</taxon>
    </lineage>
</organism>
<dbReference type="Proteomes" id="UP001597055">
    <property type="component" value="Unassembled WGS sequence"/>
</dbReference>
<feature type="region of interest" description="Disordered" evidence="1">
    <location>
        <begin position="294"/>
        <end position="347"/>
    </location>
</feature>
<gene>
    <name evidence="2" type="ORF">ACFQ0P_13740</name>
</gene>
<proteinExistence type="predicted"/>
<evidence type="ECO:0008006" key="4">
    <source>
        <dbReference type="Google" id="ProtNLM"/>
    </source>
</evidence>
<comment type="caution">
    <text evidence="2">The sequence shown here is derived from an EMBL/GenBank/DDBJ whole genome shotgun (WGS) entry which is preliminary data.</text>
</comment>
<accession>A0ABW3AL32</accession>